<keyword evidence="1" id="KW-0175">Coiled coil</keyword>
<protein>
    <submittedName>
        <fullName evidence="2">Uncharacterized protein</fullName>
    </submittedName>
</protein>
<dbReference type="AlphaFoldDB" id="A0A814PI62"/>
<proteinExistence type="predicted"/>
<comment type="caution">
    <text evidence="2">The sequence shown here is derived from an EMBL/GenBank/DDBJ whole genome shotgun (WGS) entry which is preliminary data.</text>
</comment>
<dbReference type="Proteomes" id="UP000663870">
    <property type="component" value="Unassembled WGS sequence"/>
</dbReference>
<organism evidence="2 4">
    <name type="scientific">Rotaria sordida</name>
    <dbReference type="NCBI Taxonomy" id="392033"/>
    <lineage>
        <taxon>Eukaryota</taxon>
        <taxon>Metazoa</taxon>
        <taxon>Spiralia</taxon>
        <taxon>Gnathifera</taxon>
        <taxon>Rotifera</taxon>
        <taxon>Eurotatoria</taxon>
        <taxon>Bdelloidea</taxon>
        <taxon>Philodinida</taxon>
        <taxon>Philodinidae</taxon>
        <taxon>Rotaria</taxon>
    </lineage>
</organism>
<evidence type="ECO:0000313" key="4">
    <source>
        <dbReference type="Proteomes" id="UP000663854"/>
    </source>
</evidence>
<dbReference type="EMBL" id="CAJNOH010000696">
    <property type="protein sequence ID" value="CAF1106179.1"/>
    <property type="molecule type" value="Genomic_DNA"/>
</dbReference>
<accession>A0A814PI62</accession>
<gene>
    <name evidence="3" type="ORF">JXQ802_LOCUS30196</name>
    <name evidence="2" type="ORF">PYM288_LOCUS19937</name>
</gene>
<sequence length="403" mass="47888">MFPLLRSKSLVETTLPHVHLKHIEHQHQTNEQLLDTIDKLLHQLSSAQPFCLEELEQWRQTAYQSIDQYCEKKRHDLIEKQQEKYKIELHHLQNEVNQLIKEENRTENQYILINHNIQLVEIKINELENLRLTLYPLVIDEKLIVQQHIFPLSHPYRTIRMTTDIESSMAVNDKYLLVDRKNIHLCLLDQNLKIINEIPYTHYGIHSICWSSTINRFIIITFKEILTLDANTMILEESSISLNENWYRGTCSEHTLFLSTVELGSSIYEFNLQLPFKFIKEWHSPITCEKNEIICDLKYKNNFLAISIFNNHKDESRLDLRSSTTLECIWSVRIHGRCRCCSINIDQWLVMNYNDHRFFHISANGKLLKSDKYDQHQRIEDILQWGENGMVVLTKSSVNLHKL</sequence>
<evidence type="ECO:0000313" key="5">
    <source>
        <dbReference type="Proteomes" id="UP000663870"/>
    </source>
</evidence>
<evidence type="ECO:0000256" key="1">
    <source>
        <dbReference type="SAM" id="Coils"/>
    </source>
</evidence>
<dbReference type="Proteomes" id="UP000663854">
    <property type="component" value="Unassembled WGS sequence"/>
</dbReference>
<evidence type="ECO:0000313" key="2">
    <source>
        <dbReference type="EMBL" id="CAF1106179.1"/>
    </source>
</evidence>
<feature type="coiled-coil region" evidence="1">
    <location>
        <begin position="75"/>
        <end position="109"/>
    </location>
</feature>
<keyword evidence="5" id="KW-1185">Reference proteome</keyword>
<name>A0A814PI62_9BILA</name>
<dbReference type="EMBL" id="CAJNOL010001215">
    <property type="protein sequence ID" value="CAF1314376.1"/>
    <property type="molecule type" value="Genomic_DNA"/>
</dbReference>
<evidence type="ECO:0000313" key="3">
    <source>
        <dbReference type="EMBL" id="CAF1314376.1"/>
    </source>
</evidence>
<reference evidence="2" key="1">
    <citation type="submission" date="2021-02" db="EMBL/GenBank/DDBJ databases">
        <authorList>
            <person name="Nowell W R."/>
        </authorList>
    </citation>
    <scope>NUCLEOTIDE SEQUENCE</scope>
</reference>